<evidence type="ECO:0000256" key="5">
    <source>
        <dbReference type="SAM" id="MobiDB-lite"/>
    </source>
</evidence>
<sequence>MQRLLGWRIKPRPADSSDTAFEDLPSRRHSQKRGKAIWLVLYSVLLCTSTGLLYWNRSIISHQPSLPQLYRGDVEENVFQSPNADAVRPRIELHPEEYVDRAQITHYLDWTVAAGYLRPDGVLKRVYTINGMFPGPTIEARSGDTIIINVTNTLHDEAFSLHWHGLHIKNSVDGAAGVTQSPISPGFSFIYEISIPADQSGTFWYHAHAGLVRADGLYGGLVVHEPAAKVTVRSGIMSSSSSSSRSQSTPSDNKETLAYTEDLLLLVGDWYHRPAWEVMAWYMRAGSFGNEPVPDSLLINGVGHFNCSKAVPARPLDCVNDGTPVTLSGLLSTDSVYRVRFVNTGSLAGFRLSMENHDCTVLEVDGVPVELQDSANSVGVLYPGQRIDLLVRRTSSDKPSFLKIDLDEESFKYPNPALTTSQEFLIFHPKSQSQVQPANNKPTMVANTFIDIQNLPSTSQITSRIPQTAAVQRTEVVYTKIEKLAINNNVPYGVFNRTSWTPQMSPPIPLIDLDPEQWQETQFGITVPKPFSPGENNNNTPNGYEGVWVDIVVNNLDEGGHPFHLHGHHFYILSVHKASIGWGSYNPFADPSLDPGKNFPDTKTKYNLSRAMLRDTVYIPSRGHAVLRFRADNPGIWMFHCHVLWHFASGMAMLVNVE</sequence>
<dbReference type="CDD" id="cd04206">
    <property type="entry name" value="CuRO_1_LCC_like"/>
    <property type="match status" value="1"/>
</dbReference>
<comment type="similarity">
    <text evidence="1">Belongs to the multicopper oxidase family.</text>
</comment>
<evidence type="ECO:0000256" key="6">
    <source>
        <dbReference type="SAM" id="Phobius"/>
    </source>
</evidence>
<keyword evidence="4" id="KW-0186">Copper</keyword>
<evidence type="ECO:0000313" key="11">
    <source>
        <dbReference type="Proteomes" id="UP001610446"/>
    </source>
</evidence>
<dbReference type="PROSITE" id="PS00079">
    <property type="entry name" value="MULTICOPPER_OXIDASE1"/>
    <property type="match status" value="1"/>
</dbReference>
<dbReference type="InterPro" id="IPR045087">
    <property type="entry name" value="Cu-oxidase_fam"/>
</dbReference>
<feature type="transmembrane region" description="Helical" evidence="6">
    <location>
        <begin position="36"/>
        <end position="55"/>
    </location>
</feature>
<feature type="region of interest" description="Disordered" evidence="5">
    <location>
        <begin position="234"/>
        <end position="254"/>
    </location>
</feature>
<dbReference type="InterPro" id="IPR001117">
    <property type="entry name" value="Cu-oxidase_2nd"/>
</dbReference>
<keyword evidence="3" id="KW-0560">Oxidoreductase</keyword>
<feature type="domain" description="Plastocyanin-like" evidence="9">
    <location>
        <begin position="114"/>
        <end position="226"/>
    </location>
</feature>
<dbReference type="Pfam" id="PF07732">
    <property type="entry name" value="Cu-oxidase_3"/>
    <property type="match status" value="1"/>
</dbReference>
<keyword evidence="6" id="KW-0812">Transmembrane</keyword>
<name>A0ABR4K3M6_9EURO</name>
<feature type="domain" description="Plastocyanin-like" evidence="7">
    <location>
        <begin position="262"/>
        <end position="393"/>
    </location>
</feature>
<evidence type="ECO:0000313" key="10">
    <source>
        <dbReference type="EMBL" id="KAL2846359.1"/>
    </source>
</evidence>
<dbReference type="SUPFAM" id="SSF49503">
    <property type="entry name" value="Cupredoxins"/>
    <property type="match status" value="3"/>
</dbReference>
<dbReference type="EMBL" id="JBFXLU010000064">
    <property type="protein sequence ID" value="KAL2846359.1"/>
    <property type="molecule type" value="Genomic_DNA"/>
</dbReference>
<dbReference type="Pfam" id="PF00394">
    <property type="entry name" value="Cu-oxidase"/>
    <property type="match status" value="1"/>
</dbReference>
<evidence type="ECO:0000259" key="9">
    <source>
        <dbReference type="Pfam" id="PF07732"/>
    </source>
</evidence>
<keyword evidence="6" id="KW-1133">Transmembrane helix</keyword>
<evidence type="ECO:0000256" key="4">
    <source>
        <dbReference type="ARBA" id="ARBA00023008"/>
    </source>
</evidence>
<evidence type="ECO:0000256" key="1">
    <source>
        <dbReference type="ARBA" id="ARBA00010609"/>
    </source>
</evidence>
<dbReference type="PROSITE" id="PS00080">
    <property type="entry name" value="MULTICOPPER_OXIDASE2"/>
    <property type="match status" value="1"/>
</dbReference>
<dbReference type="InterPro" id="IPR011707">
    <property type="entry name" value="Cu-oxidase-like_N"/>
</dbReference>
<dbReference type="InterPro" id="IPR033138">
    <property type="entry name" value="Cu_oxidase_CS"/>
</dbReference>
<dbReference type="CDD" id="cd13910">
    <property type="entry name" value="CuRO_3_MCO_like_4"/>
    <property type="match status" value="1"/>
</dbReference>
<feature type="compositionally biased region" description="Low complexity" evidence="5">
    <location>
        <begin position="234"/>
        <end position="251"/>
    </location>
</feature>
<organism evidence="10 11">
    <name type="scientific">Aspergillus pseudoustus</name>
    <dbReference type="NCBI Taxonomy" id="1810923"/>
    <lineage>
        <taxon>Eukaryota</taxon>
        <taxon>Fungi</taxon>
        <taxon>Dikarya</taxon>
        <taxon>Ascomycota</taxon>
        <taxon>Pezizomycotina</taxon>
        <taxon>Eurotiomycetes</taxon>
        <taxon>Eurotiomycetidae</taxon>
        <taxon>Eurotiales</taxon>
        <taxon>Aspergillaceae</taxon>
        <taxon>Aspergillus</taxon>
        <taxon>Aspergillus subgen. Nidulantes</taxon>
    </lineage>
</organism>
<dbReference type="InterPro" id="IPR011706">
    <property type="entry name" value="Cu-oxidase_C"/>
</dbReference>
<reference evidence="10 11" key="1">
    <citation type="submission" date="2024-07" db="EMBL/GenBank/DDBJ databases">
        <title>Section-level genome sequencing and comparative genomics of Aspergillus sections Usti and Cavernicolus.</title>
        <authorList>
            <consortium name="Lawrence Berkeley National Laboratory"/>
            <person name="Nybo J.L."/>
            <person name="Vesth T.C."/>
            <person name="Theobald S."/>
            <person name="Frisvad J.C."/>
            <person name="Larsen T.O."/>
            <person name="Kjaerboelling I."/>
            <person name="Rothschild-Mancinelli K."/>
            <person name="Lyhne E.K."/>
            <person name="Kogle M.E."/>
            <person name="Barry K."/>
            <person name="Clum A."/>
            <person name="Na H."/>
            <person name="Ledsgaard L."/>
            <person name="Lin J."/>
            <person name="Lipzen A."/>
            <person name="Kuo A."/>
            <person name="Riley R."/>
            <person name="Mondo S."/>
            <person name="Labutti K."/>
            <person name="Haridas S."/>
            <person name="Pangalinan J."/>
            <person name="Salamov A.A."/>
            <person name="Simmons B.A."/>
            <person name="Magnuson J.K."/>
            <person name="Chen J."/>
            <person name="Drula E."/>
            <person name="Henrissat B."/>
            <person name="Wiebenga A."/>
            <person name="Lubbers R.J."/>
            <person name="Gomes A.C."/>
            <person name="Makela M.R."/>
            <person name="Stajich J."/>
            <person name="Grigoriev I.V."/>
            <person name="Mortensen U.H."/>
            <person name="De Vries R.P."/>
            <person name="Baker S.E."/>
            <person name="Andersen M.R."/>
        </authorList>
    </citation>
    <scope>NUCLEOTIDE SEQUENCE [LARGE SCALE GENOMIC DNA]</scope>
    <source>
        <strain evidence="10 11">CBS 123904</strain>
    </source>
</reference>
<comment type="caution">
    <text evidence="10">The sequence shown here is derived from an EMBL/GenBank/DDBJ whole genome shotgun (WGS) entry which is preliminary data.</text>
</comment>
<dbReference type="InterPro" id="IPR008972">
    <property type="entry name" value="Cupredoxin"/>
</dbReference>
<dbReference type="Proteomes" id="UP001610446">
    <property type="component" value="Unassembled WGS sequence"/>
</dbReference>
<feature type="domain" description="Plastocyanin-like" evidence="8">
    <location>
        <begin position="527"/>
        <end position="657"/>
    </location>
</feature>
<keyword evidence="2" id="KW-0479">Metal-binding</keyword>
<keyword evidence="11" id="KW-1185">Reference proteome</keyword>
<dbReference type="PANTHER" id="PTHR11709">
    <property type="entry name" value="MULTI-COPPER OXIDASE"/>
    <property type="match status" value="1"/>
</dbReference>
<evidence type="ECO:0000256" key="2">
    <source>
        <dbReference type="ARBA" id="ARBA00022723"/>
    </source>
</evidence>
<gene>
    <name evidence="10" type="ORF">BJY01DRAFT_263331</name>
</gene>
<proteinExistence type="inferred from homology"/>
<accession>A0ABR4K3M6</accession>
<keyword evidence="6" id="KW-0472">Membrane</keyword>
<dbReference type="CDD" id="cd04205">
    <property type="entry name" value="CuRO_2_LCC_like"/>
    <property type="match status" value="1"/>
</dbReference>
<dbReference type="PANTHER" id="PTHR11709:SF511">
    <property type="entry name" value="LACCASE"/>
    <property type="match status" value="1"/>
</dbReference>
<evidence type="ECO:0000259" key="7">
    <source>
        <dbReference type="Pfam" id="PF00394"/>
    </source>
</evidence>
<protein>
    <submittedName>
        <fullName evidence="10">Multicopper oxidase-domain-containing protein</fullName>
    </submittedName>
</protein>
<evidence type="ECO:0000256" key="3">
    <source>
        <dbReference type="ARBA" id="ARBA00023002"/>
    </source>
</evidence>
<dbReference type="InterPro" id="IPR002355">
    <property type="entry name" value="Cu_oxidase_Cu_BS"/>
</dbReference>
<dbReference type="Pfam" id="PF07731">
    <property type="entry name" value="Cu-oxidase_2"/>
    <property type="match status" value="1"/>
</dbReference>
<dbReference type="Gene3D" id="2.60.40.420">
    <property type="entry name" value="Cupredoxins - blue copper proteins"/>
    <property type="match status" value="3"/>
</dbReference>
<evidence type="ECO:0000259" key="8">
    <source>
        <dbReference type="Pfam" id="PF07731"/>
    </source>
</evidence>